<dbReference type="AlphaFoldDB" id="D2VKF9"/>
<evidence type="ECO:0000313" key="2">
    <source>
        <dbReference type="EMBL" id="EFC42681.1"/>
    </source>
</evidence>
<dbReference type="InterPro" id="IPR057219">
    <property type="entry name" value="DUF7897"/>
</dbReference>
<dbReference type="OrthoDB" id="505346at2759"/>
<dbReference type="Pfam" id="PF25448">
    <property type="entry name" value="DUF7897"/>
    <property type="match status" value="1"/>
</dbReference>
<dbReference type="Proteomes" id="UP000006671">
    <property type="component" value="Unassembled WGS sequence"/>
</dbReference>
<name>D2VKF9_NAEGR</name>
<dbReference type="OMA" id="RAHICSA"/>
<dbReference type="eggNOG" id="ENOG502RRYW">
    <property type="taxonomic scope" value="Eukaryota"/>
</dbReference>
<dbReference type="GeneID" id="8852025"/>
<feature type="domain" description="DUF7897" evidence="1">
    <location>
        <begin position="24"/>
        <end position="385"/>
    </location>
</feature>
<proteinExistence type="predicted"/>
<dbReference type="RefSeq" id="XP_002675425.1">
    <property type="nucleotide sequence ID" value="XM_002675379.1"/>
</dbReference>
<dbReference type="KEGG" id="ngr:NAEGRDRAFT_80304"/>
<sequence>MASSLLLQSSKSLFNQYKSGFSNLSRIPLLKKIVSVTDEIFATHQDFQQDLNILGEEKQSLVAQAAIHQNFEGITDFTEEFYKIVDVCNKRQQLARDFVYLALEKDSGVDHLFNKFDSALLRHAAMISGQYHPFYVKWMKAVQGNKVAEELEKRASTIDRKLTNSYTIILLDEATNEFYDVSYGEFFKNEFAPIINQFSELLNDLYSLRNSGENYEDLEAYIKYIEKYRETLIETDKEKLETLNTELDELWMDVKSYIQYVHDIEYGYGDVLRCKSIPDFSCRLVDEEYESTNNFIKTKVQGSMVEYFKSRNTEIADNGIYAVENSMCSIYSIPFHCGQSLSFKFSGQSIPNRTEVKNKKGVKIYFDPVATESRRHQTISLVNKVCENSEELASYINTIDTIKNHIAAHEIGHAIYNLEFIKEHIKVDTKSLLEEPRAELTALFTMRLLHKNGHISSEELSRSLASFAMQDFRRFAMFDKSSLRPYIISAISTYKIYEKLGYVTIKDDKLHFDHSKSDLVLSNMGDLFERILDCEDKRSGEELEKILKDMQSHSPLVDWLVNKLFITINNYQNEKENNK</sequence>
<dbReference type="InParanoid" id="D2VKF9"/>
<evidence type="ECO:0000259" key="1">
    <source>
        <dbReference type="Pfam" id="PF25448"/>
    </source>
</evidence>
<protein>
    <submittedName>
        <fullName evidence="2">Predicted protein</fullName>
    </submittedName>
</protein>
<accession>D2VKF9</accession>
<gene>
    <name evidence="2" type="ORF">NAEGRDRAFT_80304</name>
</gene>
<evidence type="ECO:0000313" key="3">
    <source>
        <dbReference type="Proteomes" id="UP000006671"/>
    </source>
</evidence>
<dbReference type="EMBL" id="GG738878">
    <property type="protein sequence ID" value="EFC42681.1"/>
    <property type="molecule type" value="Genomic_DNA"/>
</dbReference>
<keyword evidence="3" id="KW-1185">Reference proteome</keyword>
<organism evidence="3">
    <name type="scientific">Naegleria gruberi</name>
    <name type="common">Amoeba</name>
    <dbReference type="NCBI Taxonomy" id="5762"/>
    <lineage>
        <taxon>Eukaryota</taxon>
        <taxon>Discoba</taxon>
        <taxon>Heterolobosea</taxon>
        <taxon>Tetramitia</taxon>
        <taxon>Eutetramitia</taxon>
        <taxon>Vahlkampfiidae</taxon>
        <taxon>Naegleria</taxon>
    </lineage>
</organism>
<reference evidence="2 3" key="1">
    <citation type="journal article" date="2010" name="Cell">
        <title>The genome of Naegleria gruberi illuminates early eukaryotic versatility.</title>
        <authorList>
            <person name="Fritz-Laylin L.K."/>
            <person name="Prochnik S.E."/>
            <person name="Ginger M.L."/>
            <person name="Dacks J.B."/>
            <person name="Carpenter M.L."/>
            <person name="Field M.C."/>
            <person name="Kuo A."/>
            <person name="Paredez A."/>
            <person name="Chapman J."/>
            <person name="Pham J."/>
            <person name="Shu S."/>
            <person name="Neupane R."/>
            <person name="Cipriano M."/>
            <person name="Mancuso J."/>
            <person name="Tu H."/>
            <person name="Salamov A."/>
            <person name="Lindquist E."/>
            <person name="Shapiro H."/>
            <person name="Lucas S."/>
            <person name="Grigoriev I.V."/>
            <person name="Cande W.Z."/>
            <person name="Fulton C."/>
            <person name="Rokhsar D.S."/>
            <person name="Dawson S.C."/>
        </authorList>
    </citation>
    <scope>NUCLEOTIDE SEQUENCE [LARGE SCALE GENOMIC DNA]</scope>
    <source>
        <strain evidence="2 3">NEG-M</strain>
    </source>
</reference>
<dbReference type="VEuPathDB" id="AmoebaDB:NAEGRDRAFT_80304"/>